<dbReference type="RefSeq" id="WP_351955281.1">
    <property type="nucleotide sequence ID" value="NZ_JBEOZM010000002.1"/>
</dbReference>
<gene>
    <name evidence="3" type="ORF">ABT211_04740</name>
</gene>
<sequence length="291" mass="31202">MNVLDGVLRDLAEESEWLDSYVSGLPSRAWLTVTTPEGWTVAHQIGHLHDTDALALAAVVDPEAFAKEARAASDDPASRVDAGADELAQLGRDELMTRWRAGRSSLASALADTAEGRRIPWFGPSMGAASMATARLMETWAHAHDVVEATGGTVVPTPRARHVCHLGVRARDFAHASRGELPPEGDVRVELTGPDGDLWTWGDPSATDRVTGQGHDFALLATRRRHLDDVDVHAEGPTATHWLTLVQAFAGPAGNDPVRLADRYPSDRDTATAPKRGRIRIARGARASGDG</sequence>
<dbReference type="InterPro" id="IPR017517">
    <property type="entry name" value="Maleyloyr_isom"/>
</dbReference>
<dbReference type="SUPFAM" id="SSF109854">
    <property type="entry name" value="DinB/YfiT-like putative metalloenzymes"/>
    <property type="match status" value="1"/>
</dbReference>
<comment type="caution">
    <text evidence="3">The sequence shown here is derived from an EMBL/GenBank/DDBJ whole genome shotgun (WGS) entry which is preliminary data.</text>
</comment>
<dbReference type="Proteomes" id="UP001490365">
    <property type="component" value="Unassembled WGS sequence"/>
</dbReference>
<dbReference type="Gene3D" id="1.20.120.450">
    <property type="entry name" value="dinb family like domain"/>
    <property type="match status" value="1"/>
</dbReference>
<feature type="compositionally biased region" description="Basic and acidic residues" evidence="1">
    <location>
        <begin position="260"/>
        <end position="270"/>
    </location>
</feature>
<evidence type="ECO:0000313" key="3">
    <source>
        <dbReference type="EMBL" id="MER6266599.1"/>
    </source>
</evidence>
<dbReference type="InterPro" id="IPR034660">
    <property type="entry name" value="DinB/YfiT-like"/>
</dbReference>
<dbReference type="NCBIfam" id="TIGR03083">
    <property type="entry name" value="maleylpyruvate isomerase family mycothiol-dependent enzyme"/>
    <property type="match status" value="1"/>
</dbReference>
<proteinExistence type="predicted"/>
<evidence type="ECO:0000259" key="2">
    <source>
        <dbReference type="Pfam" id="PF11716"/>
    </source>
</evidence>
<dbReference type="InterPro" id="IPR024344">
    <property type="entry name" value="MDMPI_metal-binding"/>
</dbReference>
<accession>A0ABV1TAA9</accession>
<dbReference type="NCBIfam" id="TIGR03084">
    <property type="entry name" value="TIGR03084 family metal-binding protein"/>
    <property type="match status" value="1"/>
</dbReference>
<dbReference type="Pfam" id="PF11716">
    <property type="entry name" value="MDMPI_N"/>
    <property type="match status" value="1"/>
</dbReference>
<name>A0ABV1TAA9_9ACTN</name>
<feature type="domain" description="Mycothiol-dependent maleylpyruvate isomerase metal-binding" evidence="2">
    <location>
        <begin position="12"/>
        <end position="146"/>
    </location>
</feature>
<evidence type="ECO:0000256" key="1">
    <source>
        <dbReference type="SAM" id="MobiDB-lite"/>
    </source>
</evidence>
<feature type="region of interest" description="Disordered" evidence="1">
    <location>
        <begin position="260"/>
        <end position="291"/>
    </location>
</feature>
<keyword evidence="4" id="KW-1185">Reference proteome</keyword>
<reference evidence="3 4" key="1">
    <citation type="submission" date="2024-06" db="EMBL/GenBank/DDBJ databases">
        <title>The Natural Products Discovery Center: Release of the First 8490 Sequenced Strains for Exploring Actinobacteria Biosynthetic Diversity.</title>
        <authorList>
            <person name="Kalkreuter E."/>
            <person name="Kautsar S.A."/>
            <person name="Yang D."/>
            <person name="Bader C.D."/>
            <person name="Teijaro C.N."/>
            <person name="Fluegel L."/>
            <person name="Davis C.M."/>
            <person name="Simpson J.R."/>
            <person name="Lauterbach L."/>
            <person name="Steele A.D."/>
            <person name="Gui C."/>
            <person name="Meng S."/>
            <person name="Li G."/>
            <person name="Viehrig K."/>
            <person name="Ye F."/>
            <person name="Su P."/>
            <person name="Kiefer A.F."/>
            <person name="Nichols A."/>
            <person name="Cepeda A.J."/>
            <person name="Yan W."/>
            <person name="Fan B."/>
            <person name="Jiang Y."/>
            <person name="Adhikari A."/>
            <person name="Zheng C.-J."/>
            <person name="Schuster L."/>
            <person name="Cowan T.M."/>
            <person name="Smanski M.J."/>
            <person name="Chevrette M.G."/>
            <person name="De Carvalho L.P.S."/>
            <person name="Shen B."/>
        </authorList>
    </citation>
    <scope>NUCLEOTIDE SEQUENCE [LARGE SCALE GENOMIC DNA]</scope>
    <source>
        <strain evidence="3 4">NPDC001694</strain>
    </source>
</reference>
<protein>
    <submittedName>
        <fullName evidence="3">TIGR03084 family metal-binding protein</fullName>
    </submittedName>
</protein>
<organism evidence="3 4">
    <name type="scientific">Streptomyces sp. 900105755</name>
    <dbReference type="NCBI Taxonomy" id="3154389"/>
    <lineage>
        <taxon>Bacteria</taxon>
        <taxon>Bacillati</taxon>
        <taxon>Actinomycetota</taxon>
        <taxon>Actinomycetes</taxon>
        <taxon>Kitasatosporales</taxon>
        <taxon>Streptomycetaceae</taxon>
        <taxon>Streptomyces</taxon>
    </lineage>
</organism>
<dbReference type="EMBL" id="JBEOZM010000002">
    <property type="protein sequence ID" value="MER6266599.1"/>
    <property type="molecule type" value="Genomic_DNA"/>
</dbReference>
<dbReference type="InterPro" id="IPR017518">
    <property type="entry name" value="CHP03084"/>
</dbReference>
<evidence type="ECO:0000313" key="4">
    <source>
        <dbReference type="Proteomes" id="UP001490365"/>
    </source>
</evidence>